<keyword evidence="4 6" id="KW-0456">Lyase</keyword>
<dbReference type="CDD" id="cd00452">
    <property type="entry name" value="KDPG_aldolase"/>
    <property type="match status" value="1"/>
</dbReference>
<evidence type="ECO:0000256" key="1">
    <source>
        <dbReference type="ARBA" id="ARBA00004761"/>
    </source>
</evidence>
<dbReference type="PANTHER" id="PTHR30246">
    <property type="entry name" value="2-KETO-3-DEOXY-6-PHOSPHOGLUCONATE ALDOLASE"/>
    <property type="match status" value="1"/>
</dbReference>
<accession>A0A2C9DDI0</accession>
<evidence type="ECO:0000256" key="3">
    <source>
        <dbReference type="ARBA" id="ARBA00011233"/>
    </source>
</evidence>
<evidence type="ECO:0000256" key="4">
    <source>
        <dbReference type="ARBA" id="ARBA00023239"/>
    </source>
</evidence>
<dbReference type="EMBL" id="LT960614">
    <property type="protein sequence ID" value="SON58158.1"/>
    <property type="molecule type" value="Genomic_DNA"/>
</dbReference>
<dbReference type="PANTHER" id="PTHR30246:SF1">
    <property type="entry name" value="2-DEHYDRO-3-DEOXY-6-PHOSPHOGALACTONATE ALDOLASE-RELATED"/>
    <property type="match status" value="1"/>
</dbReference>
<organism evidence="6 7">
    <name type="scientific">Hartmannibacter diazotrophicus</name>
    <dbReference type="NCBI Taxonomy" id="1482074"/>
    <lineage>
        <taxon>Bacteria</taxon>
        <taxon>Pseudomonadati</taxon>
        <taxon>Pseudomonadota</taxon>
        <taxon>Alphaproteobacteria</taxon>
        <taxon>Hyphomicrobiales</taxon>
        <taxon>Pleomorphomonadaceae</taxon>
        <taxon>Hartmannibacter</taxon>
    </lineage>
</organism>
<proteinExistence type="inferred from homology"/>
<dbReference type="EC" id="4.1.2.21" evidence="6"/>
<sequence length="207" mass="21040">MSRNLIAILRGITPDEVEGVGGALLEAGISRIEVPLNSPEPFRSVEKLAHAFGADALIGAGTVITVEEVGRVANAGGRLVVSPNCDTEVIKATGELGLHSYPGVLTPSECFSALAAGADGLKVFPSFLMGIDGLVAIRAVLPPKTEVVMVGGVGPDNFRAWIEASADGFGIGSALYKPGKSAADVAKAARTVVEAFDRAVSETGAAA</sequence>
<protein>
    <submittedName>
        <fullName evidence="6">2-dehydro-3-deoxy-6-phosphogalactonate aldolase</fullName>
        <ecNumber evidence="6">4.1.2.21</ecNumber>
    </submittedName>
</protein>
<dbReference type="InterPro" id="IPR013785">
    <property type="entry name" value="Aldolase_TIM"/>
</dbReference>
<dbReference type="KEGG" id="hdi:HDIA_4617"/>
<evidence type="ECO:0000256" key="2">
    <source>
        <dbReference type="ARBA" id="ARBA00006906"/>
    </source>
</evidence>
<evidence type="ECO:0000256" key="5">
    <source>
        <dbReference type="ARBA" id="ARBA00023277"/>
    </source>
</evidence>
<dbReference type="Gene3D" id="3.20.20.70">
    <property type="entry name" value="Aldolase class I"/>
    <property type="match status" value="1"/>
</dbReference>
<dbReference type="SUPFAM" id="SSF51569">
    <property type="entry name" value="Aldolase"/>
    <property type="match status" value="1"/>
</dbReference>
<dbReference type="OrthoDB" id="7204076at2"/>
<dbReference type="Pfam" id="PF01081">
    <property type="entry name" value="Aldolase"/>
    <property type="match status" value="1"/>
</dbReference>
<reference evidence="7" key="1">
    <citation type="submission" date="2017-09" db="EMBL/GenBank/DDBJ databases">
        <title>Genome sequence of Nannocystis excedens DSM 71.</title>
        <authorList>
            <person name="Blom J."/>
        </authorList>
    </citation>
    <scope>NUCLEOTIDE SEQUENCE [LARGE SCALE GENOMIC DNA]</scope>
    <source>
        <strain evidence="7">type strain: E19</strain>
    </source>
</reference>
<dbReference type="InterPro" id="IPR000887">
    <property type="entry name" value="Aldlse_KDPG_KHG"/>
</dbReference>
<comment type="subunit">
    <text evidence="3">Homotrimer.</text>
</comment>
<gene>
    <name evidence="6" type="primary">dgoA</name>
    <name evidence="6" type="ORF">HDIA_4617</name>
</gene>
<dbReference type="AlphaFoldDB" id="A0A2C9DDI0"/>
<dbReference type="GO" id="GO:0008674">
    <property type="term" value="F:2-dehydro-3-deoxy-6-phosphogalactonate aldolase activity"/>
    <property type="evidence" value="ECO:0007669"/>
    <property type="project" value="UniProtKB-EC"/>
</dbReference>
<keyword evidence="5" id="KW-0119">Carbohydrate metabolism</keyword>
<dbReference type="Proteomes" id="UP000223606">
    <property type="component" value="Chromosome 1"/>
</dbReference>
<evidence type="ECO:0000313" key="6">
    <source>
        <dbReference type="EMBL" id="SON58158.1"/>
    </source>
</evidence>
<name>A0A2C9DDI0_9HYPH</name>
<dbReference type="RefSeq" id="WP_099558383.1">
    <property type="nucleotide sequence ID" value="NZ_LT960614.1"/>
</dbReference>
<comment type="pathway">
    <text evidence="1">Carbohydrate acid metabolism.</text>
</comment>
<comment type="similarity">
    <text evidence="2">Belongs to the KHG/KDPG aldolase family.</text>
</comment>
<evidence type="ECO:0000313" key="7">
    <source>
        <dbReference type="Proteomes" id="UP000223606"/>
    </source>
</evidence>
<keyword evidence="7" id="KW-1185">Reference proteome</keyword>
<dbReference type="NCBIfam" id="NF006600">
    <property type="entry name" value="PRK09140.1"/>
    <property type="match status" value="1"/>
</dbReference>